<proteinExistence type="predicted"/>
<feature type="non-terminal residue" evidence="4">
    <location>
        <position position="2540"/>
    </location>
</feature>
<feature type="domain" description="Trimeric autotransporter adhesin YadA-like head" evidence="2">
    <location>
        <begin position="1268"/>
        <end position="1293"/>
    </location>
</feature>
<feature type="domain" description="Trimeric autotransporter adhesin YadA-like head" evidence="2">
    <location>
        <begin position="837"/>
        <end position="861"/>
    </location>
</feature>
<dbReference type="CDD" id="cd12820">
    <property type="entry name" value="LbR_YadA-like"/>
    <property type="match status" value="6"/>
</dbReference>
<feature type="domain" description="Trimeric autotransporter adhesin YadA-like stalk" evidence="3">
    <location>
        <begin position="1093"/>
        <end position="1133"/>
    </location>
</feature>
<feature type="domain" description="Trimeric autotransporter adhesin YadA-like stalk" evidence="3">
    <location>
        <begin position="711"/>
        <end position="744"/>
    </location>
</feature>
<evidence type="ECO:0000256" key="1">
    <source>
        <dbReference type="SAM" id="MobiDB-lite"/>
    </source>
</evidence>
<feature type="domain" description="Trimeric autotransporter adhesin YadA-like head" evidence="2">
    <location>
        <begin position="870"/>
        <end position="891"/>
    </location>
</feature>
<feature type="compositionally biased region" description="Low complexity" evidence="1">
    <location>
        <begin position="298"/>
        <end position="313"/>
    </location>
</feature>
<feature type="domain" description="Trimeric autotransporter adhesin YadA-like head" evidence="2">
    <location>
        <begin position="315"/>
        <end position="341"/>
    </location>
</feature>
<feature type="domain" description="Trimeric autotransporter adhesin YadA-like head" evidence="2">
    <location>
        <begin position="1154"/>
        <end position="1180"/>
    </location>
</feature>
<dbReference type="InterPro" id="IPR008640">
    <property type="entry name" value="Adhesin_Head_dom"/>
</dbReference>
<feature type="non-terminal residue" evidence="4">
    <location>
        <position position="1"/>
    </location>
</feature>
<evidence type="ECO:0000313" key="4">
    <source>
        <dbReference type="EMBL" id="MDP8175880.1"/>
    </source>
</evidence>
<feature type="domain" description="Trimeric autotransporter adhesin YadA-like head" evidence="2">
    <location>
        <begin position="287"/>
        <end position="313"/>
    </location>
</feature>
<evidence type="ECO:0000259" key="3">
    <source>
        <dbReference type="Pfam" id="PF05662"/>
    </source>
</evidence>
<organism evidence="4 5">
    <name type="scientific">Phocoenobacter skyensis</name>
    <dbReference type="NCBI Taxonomy" id="97481"/>
    <lineage>
        <taxon>Bacteria</taxon>
        <taxon>Pseudomonadati</taxon>
        <taxon>Pseudomonadota</taxon>
        <taxon>Gammaproteobacteria</taxon>
        <taxon>Pasteurellales</taxon>
        <taxon>Pasteurellaceae</taxon>
        <taxon>Phocoenobacter</taxon>
    </lineage>
</organism>
<feature type="domain" description="Trimeric autotransporter adhesin YadA-like head" evidence="2">
    <location>
        <begin position="357"/>
        <end position="382"/>
    </location>
</feature>
<sequence>LTYKANGLNTQTTKLNEGLNFVDGDGTTASVEADGKVKIGLSQATKDEIEAGKDQSIEKVVGGTGVTVTSSAGDDKTYTVAIDPNLLIGTGVDRKTYFHVNSTGQAQAGNSANLDLADGVGGAKGIGAIAIGQNAVAEGNYATVIGGNGTNEATGEYSSIIGGKENKALDKASFIGSGKKNRISKNDTNAAWDVNGVYQYDDNGVLITKEENGKQVPDTIDNIGYNDIGGSSSIVGGYGNVIRSKVGSFIGGGVGNAATGEFSSVLGGFNNIASGNHSVAMGQAVKASGDSSTAMGHGTTASGNASTAMGSGSTASGTGAMSMGVFTEAKAEGSTALGWYSKAEGKVSTSLGNYTKAIGENATAIGNHTKASGGDSTAMGWGTKAEGHASTAMGNNTTASGYISTAMGKNTVASGQYSLATGIDTKATGDNAFASGEQSTSSGYTATAMGYGTTASGTVSTAMGQSSSASGYASTAMGVGTSAKGLVSNAAGVGTQALGTTSTSIGANSVAAGESAFASGGDYTAIAKITDDLENNQTAAYSGILSAAEIAALTSGTPEEKAQAIEIAAIKVARAKKLLGGQAYTKGSMALGTGTIAGSATLNPDGSVKLNDNGTPADKTDDFYEVGTEEAIAIGYRSQATADKTMVLGFDANATVTDGVALGSNAKADTQAGRFGYDLATNSVSKDTSAVWKSTLGALAIGDAATGKTRQITGVAAGTDDDDAVNVAQLKKATATAAGGNKQNYVHVNDGTNDGTGDEATNLGAVDSAGGAATKDSIAIGRLAIAGADPHPIDPTKPDMTPVKQGAIALGSGAKATGENAIAIGSFYGGAIVRPEATGDQAIAIGGSNNASANFSTAIGTVNTATKKWTTVIGHNSNATGEGATAIGRNSDATALEATALGGATASGNYAFAAGQDVTASGQSATAHGFSSWAEGDYSTALGFEARAKGSASMAVGHRSQAMGRGSLASGGYLKPNTTGGIVEVVGGKALTDGAIALGGETIAGTQDGTQEAIAVGYRSQATADKTMALGFDANATVTDGVALGSNARADTQAGRFGYDLATNTVSQNTSAVWKSTLGALAIGDVTAGKTRQITGVAAGTDDDDAVNVAQLKKATSVATAAGNKQNYFHTNTTDSNQKGNATNLDDVDGIGGAKGAHSLASGENAQALQENSIAIGRGATTVSVADNTSTSGVYESKMASIALGNQAKAQGAGSIAIGDKVVAKGQGAVVIGGRGTNEAIGANSVAMGVGTTASGDLSTAMGRNTIASGNYATAMGVGTTASGYLSTAMGRNTIASGNYATAMGVSTKAVGRRGFAVGRNTVAGSVDPHRRNSNAAAFGYKSQALANGSFATGGIEFFLDDEGMGGKPGGIARSSGAIAMGTETIAGRKIEGEQNILQKMVDIVEKRYNVDITTPVTLANKNAIYNEILAKTDIENDSRYSDVGFWGLDTFLKEEAMGGTESVAVGYRAESLEDKALALGFDAKATHEKSVALGSEAETREEVDVNSATLNGITYGNFAGTPDGVVSIGKAGNEKQLINVAAGEISATSTDAINGSQLYATNAAVGNVANSVKTNFGGNANLQNDGTISFTNIGGTGETTIHDAIRSVKAEASDKSIETVVGTNGVEVTSTAGDDKTYTVGLDTATKGKVDSALQTIKTEINGQTVVQTLDKDNNIAKFNQGKNIVLTNNNGSIQVATADEVVFDKVTVGNVIIDQNDGINAGSKVISNVATGVKGTDAVNVDQLTETVTKSKVEVADGTNVASVVKTQGTDGHDIYTVNAEGTKVAAGSSDVVISSTTDAATNDTTYAVDLSQDIKDDIADKSVEKVAGTTGITVTSTAGDDKTYTVALDQATQDQIAKEESVVAGNTNLNVTQTGTNATGGKEFIVTLADALTGITSIGNTPNGAKITLNDTDKNVSVNGGKITDVAKGTVATDAVNLGQLEEYVTNSAKPTEVTVSEGVVAPVGTYSDATDKNLQIKKGTSANGAPSYDIKLADKVTLGEAGNQVVLDGTAGNVTAGKVSINGTAGTIGGLTNKTFDPTNFVSGQAATEDQLKVVSDAASDKSVETVVGTNGVKVTSTAGDDKTYTVGLDTATKGKVDSALQTIKTEINGQTVVQTLDKDNNIAKFNQGKNIVLTNNNGSIQVATADDVNFNKVTVGNVIIDQNDGINAGSKVISNVATGVKGTDAVNVDQLTDTVTKSKVEVKEGTNVASVVKTQGTDGHDIYTVNAEGTKVAAGSSDVVISSTTDAATNDTTYAVDLSQDIKDDIADKSVEKVAGTTGITVTSTAGDDKTYTVALDQATQDQIAKEESVVAGNTNLNVTQTGTNATGGKEFIVTLADALTGITSIGNTLNGAKITLNDTDKNVSVNGGKLTNVAKGTEDTDAVNVSQLNEVKATVGETSVEVVKAVTGQDFLTVSETTTPASATNKEYTVGIDVSKLTSNIVNNVNNTTIIEKALDLTYKANGLNTQTTKLNEGLNFVDGDGTTASVEADGKVKIGLSQATKDEIEAGKDQSIETVVAGEGIEVTSTQGDDKTY</sequence>
<feature type="domain" description="Trimeric autotransporter adhesin YadA-like stalk" evidence="3">
    <location>
        <begin position="2178"/>
        <end position="2214"/>
    </location>
</feature>
<gene>
    <name evidence="4" type="ORF">QJU97_10490</name>
</gene>
<feature type="domain" description="Trimeric autotransporter adhesin YadA-like head" evidence="2">
    <location>
        <begin position="413"/>
        <end position="436"/>
    </location>
</feature>
<feature type="domain" description="Trimeric autotransporter adhesin YadA-like head" evidence="2">
    <location>
        <begin position="1240"/>
        <end position="1266"/>
    </location>
</feature>
<dbReference type="InterPro" id="IPR008635">
    <property type="entry name" value="Coiled_stalk_dom"/>
</dbReference>
<feature type="domain" description="Trimeric autotransporter adhesin YadA-like stalk" evidence="3">
    <location>
        <begin position="1925"/>
        <end position="1952"/>
    </location>
</feature>
<dbReference type="Gene3D" id="2.150.10.10">
    <property type="entry name" value="Serralysin-like metalloprotease, C-terminal"/>
    <property type="match status" value="10"/>
</dbReference>
<dbReference type="InterPro" id="IPR011049">
    <property type="entry name" value="Serralysin-like_metalloprot_C"/>
</dbReference>
<dbReference type="Gene3D" id="1.20.5.170">
    <property type="match status" value="1"/>
</dbReference>
<feature type="domain" description="Trimeric autotransporter adhesin YadA-like head" evidence="2">
    <location>
        <begin position="920"/>
        <end position="946"/>
    </location>
</feature>
<dbReference type="Pfam" id="PF05658">
    <property type="entry name" value="YadA_head"/>
    <property type="match status" value="19"/>
</dbReference>
<evidence type="ECO:0000313" key="5">
    <source>
        <dbReference type="Proteomes" id="UP001231736"/>
    </source>
</evidence>
<feature type="domain" description="Trimeric autotransporter adhesin YadA-like head" evidence="2">
    <location>
        <begin position="1201"/>
        <end position="1220"/>
    </location>
</feature>
<name>A0AAJ6NFL0_9PAST</name>
<feature type="domain" description="Trimeric autotransporter adhesin YadA-like head" evidence="2">
    <location>
        <begin position="1022"/>
        <end position="1048"/>
    </location>
</feature>
<feature type="domain" description="Trimeric autotransporter adhesin YadA-like head" evidence="2">
    <location>
        <begin position="1296"/>
        <end position="1321"/>
    </location>
</feature>
<feature type="region of interest" description="Disordered" evidence="1">
    <location>
        <begin position="289"/>
        <end position="313"/>
    </location>
</feature>
<evidence type="ECO:0000259" key="2">
    <source>
        <dbReference type="Pfam" id="PF05658"/>
    </source>
</evidence>
<feature type="domain" description="Trimeric autotransporter adhesin YadA-like head" evidence="2">
    <location>
        <begin position="1476"/>
        <end position="1498"/>
    </location>
</feature>
<dbReference type="EMBL" id="JASAYT010000050">
    <property type="protein sequence ID" value="MDP8175880.1"/>
    <property type="molecule type" value="Genomic_DNA"/>
</dbReference>
<reference evidence="4" key="1">
    <citation type="journal article" date="2023" name="Front. Microbiol.">
        <title>Phylogeography and host specificity of Pasteurellaceae pathogenic to sea-farmed fish in the north-east Atlantic.</title>
        <authorList>
            <person name="Gulla S."/>
            <person name="Colquhoun D.J."/>
            <person name="Olsen A.B."/>
            <person name="Spilsberg B."/>
            <person name="Lagesen K."/>
            <person name="Aakesson C.P."/>
            <person name="Strom S."/>
            <person name="Manji F."/>
            <person name="Birkbeck T.H."/>
            <person name="Nilsen H.K."/>
        </authorList>
    </citation>
    <scope>NUCLEOTIDE SEQUENCE</scope>
    <source>
        <strain evidence="4">98B1</strain>
    </source>
</reference>
<dbReference type="Proteomes" id="UP001231736">
    <property type="component" value="Unassembled WGS sequence"/>
</dbReference>
<dbReference type="SUPFAM" id="SSF101967">
    <property type="entry name" value="Adhesin YadA, collagen-binding domain"/>
    <property type="match status" value="8"/>
</dbReference>
<dbReference type="Gene3D" id="6.10.250.2120">
    <property type="match status" value="1"/>
</dbReference>
<feature type="domain" description="Trimeric autotransporter adhesin YadA-like head" evidence="2">
    <location>
        <begin position="640"/>
        <end position="666"/>
    </location>
</feature>
<dbReference type="GO" id="GO:0019867">
    <property type="term" value="C:outer membrane"/>
    <property type="evidence" value="ECO:0007669"/>
    <property type="project" value="InterPro"/>
</dbReference>
<feature type="domain" description="Trimeric autotransporter adhesin YadA-like stalk" evidence="3">
    <location>
        <begin position="1537"/>
        <end position="1580"/>
    </location>
</feature>
<feature type="domain" description="Trimeric autotransporter adhesin YadA-like stalk" evidence="3">
    <location>
        <begin position="1728"/>
        <end position="1762"/>
    </location>
</feature>
<protein>
    <recommendedName>
        <fullName evidence="6">Head domain of trimeric autotransporter adhesin</fullName>
    </recommendedName>
</protein>
<evidence type="ECO:0008006" key="6">
    <source>
        <dbReference type="Google" id="ProtNLM"/>
    </source>
</evidence>
<feature type="domain" description="Trimeric autotransporter adhesin YadA-like head" evidence="2">
    <location>
        <begin position="123"/>
        <end position="148"/>
    </location>
</feature>
<feature type="domain" description="Trimeric autotransporter adhesin YadA-like stalk" evidence="3">
    <location>
        <begin position="2375"/>
        <end position="2403"/>
    </location>
</feature>
<accession>A0AAJ6NFL0</accession>
<comment type="caution">
    <text evidence="4">The sequence shown here is derived from an EMBL/GenBank/DDBJ whole genome shotgun (WGS) entry which is preliminary data.</text>
</comment>
<feature type="domain" description="Trimeric autotransporter adhesin YadA-like head" evidence="2">
    <location>
        <begin position="442"/>
        <end position="467"/>
    </location>
</feature>
<dbReference type="Pfam" id="PF05662">
    <property type="entry name" value="YadA_stalk"/>
    <property type="match status" value="7"/>
</dbReference>
<feature type="domain" description="Trimeric autotransporter adhesin YadA-like head" evidence="2">
    <location>
        <begin position="805"/>
        <end position="826"/>
    </location>
</feature>
<feature type="domain" description="Trimeric autotransporter adhesin YadA-like head" evidence="2">
    <location>
        <begin position="385"/>
        <end position="411"/>
    </location>
</feature>